<dbReference type="InterPro" id="IPR006311">
    <property type="entry name" value="TAT_signal"/>
</dbReference>
<evidence type="ECO:0008006" key="4">
    <source>
        <dbReference type="Google" id="ProtNLM"/>
    </source>
</evidence>
<proteinExistence type="predicted"/>
<name>A0ABZ2A7C9_STRNV</name>
<evidence type="ECO:0000256" key="1">
    <source>
        <dbReference type="SAM" id="Phobius"/>
    </source>
</evidence>
<keyword evidence="3" id="KW-1185">Reference proteome</keyword>
<keyword evidence="1" id="KW-1133">Transmembrane helix</keyword>
<keyword evidence="1" id="KW-0472">Membrane</keyword>
<accession>A0ABZ2A7C9</accession>
<reference evidence="2" key="1">
    <citation type="submission" date="2022-10" db="EMBL/GenBank/DDBJ databases">
        <title>The complete genomes of actinobacterial strains from the NBC collection.</title>
        <authorList>
            <person name="Joergensen T.S."/>
            <person name="Alvarez Arevalo M."/>
            <person name="Sterndorff E.B."/>
            <person name="Faurdal D."/>
            <person name="Vuksanovic O."/>
            <person name="Mourched A.-S."/>
            <person name="Charusanti P."/>
            <person name="Shaw S."/>
            <person name="Blin K."/>
            <person name="Weber T."/>
        </authorList>
    </citation>
    <scope>NUCLEOTIDE SEQUENCE</scope>
    <source>
        <strain evidence="2">NBC_01432</strain>
    </source>
</reference>
<dbReference type="RefSeq" id="WP_329078256.1">
    <property type="nucleotide sequence ID" value="NZ_CP109495.1"/>
</dbReference>
<sequence>MSRTSSHSLPPVPVPAPVVAAPAPCGVPSFDPLRVRGGGQRLRRALLRRRRAFAAGLAVTAAALAASGAGGPGVAAGAEDRAEAAARAASGGASAASGAAAQPGAASVELVTAPVRIADVATVRLLRPGDRVDVIAAAHSPGGGEPDARVLARGVRVRSVPPALESATDGGALVLLTVAREVAAELAGAGTNSRLAVTLC</sequence>
<gene>
    <name evidence="2" type="ORF">OG442_25335</name>
</gene>
<dbReference type="Proteomes" id="UP001432209">
    <property type="component" value="Chromosome"/>
</dbReference>
<evidence type="ECO:0000313" key="3">
    <source>
        <dbReference type="Proteomes" id="UP001432209"/>
    </source>
</evidence>
<protein>
    <recommendedName>
        <fullName evidence="4">Flp pilus assembly protein RcpC/CpaB domain-containing protein</fullName>
    </recommendedName>
</protein>
<dbReference type="EMBL" id="CP109495">
    <property type="protein sequence ID" value="WUX54610.1"/>
    <property type="molecule type" value="Genomic_DNA"/>
</dbReference>
<feature type="transmembrane region" description="Helical" evidence="1">
    <location>
        <begin position="52"/>
        <end position="71"/>
    </location>
</feature>
<dbReference type="PROSITE" id="PS51318">
    <property type="entry name" value="TAT"/>
    <property type="match status" value="1"/>
</dbReference>
<organism evidence="2 3">
    <name type="scientific">Streptomyces niveus</name>
    <name type="common">Streptomyces spheroides</name>
    <dbReference type="NCBI Taxonomy" id="193462"/>
    <lineage>
        <taxon>Bacteria</taxon>
        <taxon>Bacillati</taxon>
        <taxon>Actinomycetota</taxon>
        <taxon>Actinomycetes</taxon>
        <taxon>Kitasatosporales</taxon>
        <taxon>Streptomycetaceae</taxon>
        <taxon>Streptomyces</taxon>
    </lineage>
</organism>
<evidence type="ECO:0000313" key="2">
    <source>
        <dbReference type="EMBL" id="WUX54610.1"/>
    </source>
</evidence>
<keyword evidence="1" id="KW-0812">Transmembrane</keyword>